<name>A0ABS4IHW3_9BACI</name>
<dbReference type="Gene3D" id="3.40.50.300">
    <property type="entry name" value="P-loop containing nucleotide triphosphate hydrolases"/>
    <property type="match status" value="1"/>
</dbReference>
<dbReference type="Proteomes" id="UP001519345">
    <property type="component" value="Unassembled WGS sequence"/>
</dbReference>
<evidence type="ECO:0000313" key="2">
    <source>
        <dbReference type="Proteomes" id="UP001519345"/>
    </source>
</evidence>
<proteinExistence type="predicted"/>
<reference evidence="1 2" key="1">
    <citation type="submission" date="2021-03" db="EMBL/GenBank/DDBJ databases">
        <title>Genomic Encyclopedia of Type Strains, Phase IV (KMG-IV): sequencing the most valuable type-strain genomes for metagenomic binning, comparative biology and taxonomic classification.</title>
        <authorList>
            <person name="Goeker M."/>
        </authorList>
    </citation>
    <scope>NUCLEOTIDE SEQUENCE [LARGE SCALE GENOMIC DNA]</scope>
    <source>
        <strain evidence="1 2">DSM 25609</strain>
    </source>
</reference>
<dbReference type="InterPro" id="IPR027417">
    <property type="entry name" value="P-loop_NTPase"/>
</dbReference>
<protein>
    <submittedName>
        <fullName evidence="1">tRNA uridine 5-carbamoylmethylation protein Kti12</fullName>
    </submittedName>
</protein>
<dbReference type="SUPFAM" id="SSF52540">
    <property type="entry name" value="P-loop containing nucleoside triphosphate hydrolases"/>
    <property type="match status" value="1"/>
</dbReference>
<gene>
    <name evidence="1" type="ORF">J2Z83_002636</name>
</gene>
<organism evidence="1 2">
    <name type="scientific">Virgibacillus natechei</name>
    <dbReference type="NCBI Taxonomy" id="1216297"/>
    <lineage>
        <taxon>Bacteria</taxon>
        <taxon>Bacillati</taxon>
        <taxon>Bacillota</taxon>
        <taxon>Bacilli</taxon>
        <taxon>Bacillales</taxon>
        <taxon>Bacillaceae</taxon>
        <taxon>Virgibacillus</taxon>
    </lineage>
</organism>
<keyword evidence="2" id="KW-1185">Reference proteome</keyword>
<accession>A0ABS4IHW3</accession>
<sequence length="223" mass="25481">MEQGCASNGPFNGTINRIKWLSILVKIVREGGEIVKRLVIITVGKTHSGKSTFAKDLENELDNSFVMDQDNNAEFINTYYKKLQPKSGPNTLKHSISKLIVDYAKEHTDLHIIASSANRTKKGRKYLLEEIYPKDEFVRIIVHFDIPDKVLHWRVTNSKRSTDIFRGAYSNFEEVLLRQQAESQLEDVVDPVEGESDSLFVIKDNLEVDSVIKEIVHISKSYN</sequence>
<dbReference type="EMBL" id="JAGGKX010000014">
    <property type="protein sequence ID" value="MBP1970515.1"/>
    <property type="molecule type" value="Genomic_DNA"/>
</dbReference>
<evidence type="ECO:0000313" key="1">
    <source>
        <dbReference type="EMBL" id="MBP1970515.1"/>
    </source>
</evidence>
<comment type="caution">
    <text evidence="1">The sequence shown here is derived from an EMBL/GenBank/DDBJ whole genome shotgun (WGS) entry which is preliminary data.</text>
</comment>